<name>A0A447T6I8_CHRVL</name>
<evidence type="ECO:0000313" key="1">
    <source>
        <dbReference type="EMBL" id="VEB40501.1"/>
    </source>
</evidence>
<dbReference type="SUPFAM" id="SSF53697">
    <property type="entry name" value="SIS domain"/>
    <property type="match status" value="1"/>
</dbReference>
<dbReference type="EC" id="5.3.1.28" evidence="1"/>
<dbReference type="AlphaFoldDB" id="A0A447T6I8"/>
<gene>
    <name evidence="1" type="primary">gmhA_3</name>
    <name evidence="1" type="ORF">NCTC9695_00901</name>
</gene>
<protein>
    <submittedName>
        <fullName evidence="1">Phosphoheptose isomerase</fullName>
        <ecNumber evidence="1">5.3.1.28</ecNumber>
    </submittedName>
</protein>
<dbReference type="GO" id="GO:0016853">
    <property type="term" value="F:isomerase activity"/>
    <property type="evidence" value="ECO:0007669"/>
    <property type="project" value="UniProtKB-KW"/>
</dbReference>
<dbReference type="InterPro" id="IPR046348">
    <property type="entry name" value="SIS_dom_sf"/>
</dbReference>
<keyword evidence="1" id="KW-0413">Isomerase</keyword>
<accession>A0A447T6I8</accession>
<evidence type="ECO:0000313" key="2">
    <source>
        <dbReference type="Proteomes" id="UP000275777"/>
    </source>
</evidence>
<dbReference type="EMBL" id="LR134182">
    <property type="protein sequence ID" value="VEB40501.1"/>
    <property type="molecule type" value="Genomic_DNA"/>
</dbReference>
<dbReference type="GO" id="GO:0097367">
    <property type="term" value="F:carbohydrate derivative binding"/>
    <property type="evidence" value="ECO:0007669"/>
    <property type="project" value="InterPro"/>
</dbReference>
<dbReference type="Gene3D" id="3.40.50.10490">
    <property type="entry name" value="Glucose-6-phosphate isomerase like protein, domain 1"/>
    <property type="match status" value="1"/>
</dbReference>
<sequence>MSVIALTGKDGGKMTEILSPEDIHLNVPSLRTCRIQEVHILLIHALCDAIDCMLLGGE</sequence>
<dbReference type="PANTHER" id="PTHR30390:SF6">
    <property type="entry name" value="DNAA INITIATOR-ASSOCIATING PROTEIN DIAA"/>
    <property type="match status" value="1"/>
</dbReference>
<dbReference type="Proteomes" id="UP000275777">
    <property type="component" value="Chromosome"/>
</dbReference>
<organism evidence="1 2">
    <name type="scientific">Chromobacterium violaceum</name>
    <dbReference type="NCBI Taxonomy" id="536"/>
    <lineage>
        <taxon>Bacteria</taxon>
        <taxon>Pseudomonadati</taxon>
        <taxon>Pseudomonadota</taxon>
        <taxon>Betaproteobacteria</taxon>
        <taxon>Neisseriales</taxon>
        <taxon>Chromobacteriaceae</taxon>
        <taxon>Chromobacterium</taxon>
    </lineage>
</organism>
<dbReference type="InterPro" id="IPR050099">
    <property type="entry name" value="SIS_GmhA/DiaA_subfam"/>
</dbReference>
<dbReference type="GO" id="GO:1901135">
    <property type="term" value="P:carbohydrate derivative metabolic process"/>
    <property type="evidence" value="ECO:0007669"/>
    <property type="project" value="InterPro"/>
</dbReference>
<reference evidence="1 2" key="1">
    <citation type="submission" date="2018-12" db="EMBL/GenBank/DDBJ databases">
        <authorList>
            <consortium name="Pathogen Informatics"/>
        </authorList>
    </citation>
    <scope>NUCLEOTIDE SEQUENCE [LARGE SCALE GENOMIC DNA]</scope>
    <source>
        <strain evidence="1 2">NCTC9695</strain>
    </source>
</reference>
<dbReference type="PANTHER" id="PTHR30390">
    <property type="entry name" value="SEDOHEPTULOSE 7-PHOSPHATE ISOMERASE / DNAA INITIATOR-ASSOCIATING FACTOR FOR REPLICATION INITIATION"/>
    <property type="match status" value="1"/>
</dbReference>
<proteinExistence type="predicted"/>